<dbReference type="Proteomes" id="UP001293254">
    <property type="component" value="Unassembled WGS sequence"/>
</dbReference>
<reference evidence="1" key="2">
    <citation type="journal article" date="2024" name="Plant">
        <title>Genomic evolution and insights into agronomic trait innovations of Sesamum species.</title>
        <authorList>
            <person name="Miao H."/>
            <person name="Wang L."/>
            <person name="Qu L."/>
            <person name="Liu H."/>
            <person name="Sun Y."/>
            <person name="Le M."/>
            <person name="Wang Q."/>
            <person name="Wei S."/>
            <person name="Zheng Y."/>
            <person name="Lin W."/>
            <person name="Duan Y."/>
            <person name="Cao H."/>
            <person name="Xiong S."/>
            <person name="Wang X."/>
            <person name="Wei L."/>
            <person name="Li C."/>
            <person name="Ma Q."/>
            <person name="Ju M."/>
            <person name="Zhao R."/>
            <person name="Li G."/>
            <person name="Mu C."/>
            <person name="Tian Q."/>
            <person name="Mei H."/>
            <person name="Zhang T."/>
            <person name="Gao T."/>
            <person name="Zhang H."/>
        </authorList>
    </citation>
    <scope>NUCLEOTIDE SEQUENCE</scope>
    <source>
        <strain evidence="1">3651</strain>
    </source>
</reference>
<dbReference type="EMBL" id="JACGWO010000013">
    <property type="protein sequence ID" value="KAK4412487.1"/>
    <property type="molecule type" value="Genomic_DNA"/>
</dbReference>
<keyword evidence="2" id="KW-1185">Reference proteome</keyword>
<gene>
    <name evidence="1" type="ORF">Salat_2895800</name>
</gene>
<evidence type="ECO:0000313" key="1">
    <source>
        <dbReference type="EMBL" id="KAK4412487.1"/>
    </source>
</evidence>
<name>A0AAE2C827_9LAMI</name>
<comment type="caution">
    <text evidence="1">The sequence shown here is derived from an EMBL/GenBank/DDBJ whole genome shotgun (WGS) entry which is preliminary data.</text>
</comment>
<evidence type="ECO:0000313" key="2">
    <source>
        <dbReference type="Proteomes" id="UP001293254"/>
    </source>
</evidence>
<reference evidence="1" key="1">
    <citation type="submission" date="2020-06" db="EMBL/GenBank/DDBJ databases">
        <authorList>
            <person name="Li T."/>
            <person name="Hu X."/>
            <person name="Zhang T."/>
            <person name="Song X."/>
            <person name="Zhang H."/>
            <person name="Dai N."/>
            <person name="Sheng W."/>
            <person name="Hou X."/>
            <person name="Wei L."/>
        </authorList>
    </citation>
    <scope>NUCLEOTIDE SEQUENCE</scope>
    <source>
        <strain evidence="1">3651</strain>
        <tissue evidence="1">Leaf</tissue>
    </source>
</reference>
<organism evidence="1 2">
    <name type="scientific">Sesamum alatum</name>
    <dbReference type="NCBI Taxonomy" id="300844"/>
    <lineage>
        <taxon>Eukaryota</taxon>
        <taxon>Viridiplantae</taxon>
        <taxon>Streptophyta</taxon>
        <taxon>Embryophyta</taxon>
        <taxon>Tracheophyta</taxon>
        <taxon>Spermatophyta</taxon>
        <taxon>Magnoliopsida</taxon>
        <taxon>eudicotyledons</taxon>
        <taxon>Gunneridae</taxon>
        <taxon>Pentapetalae</taxon>
        <taxon>asterids</taxon>
        <taxon>lamiids</taxon>
        <taxon>Lamiales</taxon>
        <taxon>Pedaliaceae</taxon>
        <taxon>Sesamum</taxon>
    </lineage>
</organism>
<accession>A0AAE2C827</accession>
<protein>
    <submittedName>
        <fullName evidence="1">Uncharacterized protein</fullName>
    </submittedName>
</protein>
<dbReference type="AlphaFoldDB" id="A0AAE2C827"/>
<proteinExistence type="predicted"/>
<sequence>MEGGGSSAAGDQRRHETERCIEAATVTDALQLHGADYLGMVLQLMKLEKEDIPNDPIHVNYAQFEDYAALFDNLFPATSNTKVHLPDGSMQTNTHTGTITLYNNFTVTHALKNKEILAIGKRVGNLYMLDANSFEQAKQQPYYMSKLSCSV</sequence>